<feature type="coiled-coil region" evidence="1">
    <location>
        <begin position="172"/>
        <end position="210"/>
    </location>
</feature>
<sequence length="548" mass="64044">MENPTCYQRICDKEAQFYIPDYKIYECSKHKDQRKITDEAIRLVTYAKTEDAIGWVQTAVEDFLEFFTQANNGMDLEEYQELAANYQEKIDELNEEFKQAAEYDEYFKYKDIQMRAQDAFNSLRKEDLFVKFTSRKYIEKIYSDNDPEGDEKWMGRINYFQLKSQKKVREYAQKLNVEAKTIKEECEKEIDETNEKIDQVKTQMMESDRSFKQQREGLISSHNANMKQLQEAHESNLQVIKNKLQKDLDDQKKILQNSKEALEKNKAIKENKLKSADMRLKEAQKKTQELLEIKKEEEKNYETMKQLMIASLHVSDYSDFSCLYNFILKTGENRQINPKTRLTLSLTNPKHMEFLTSLEQQMPDLEILSLRKIPLNSEEVKTFLGSRFPSKVRIFHFNFSSPLSSSLPLYMDELAAVSQRVWEALFIYKFEVSQSQLTTLLAANKHKEPFGFTNCKLSLSSVPDFGGRLEGSTLEILHLDSCGGSDYGDWATNESHFENLVEGLSKEQDFKNNLQGIRMRECGMELETVEEILVKHGFGHVEIVAHSK</sequence>
<evidence type="ECO:0000256" key="1">
    <source>
        <dbReference type="SAM" id="Coils"/>
    </source>
</evidence>
<feature type="coiled-coil region" evidence="1">
    <location>
        <begin position="241"/>
        <end position="300"/>
    </location>
</feature>
<proteinExistence type="predicted"/>
<gene>
    <name evidence="2" type="ORF">ECRASSUSDP1_LOCUS3321</name>
</gene>
<feature type="coiled-coil region" evidence="1">
    <location>
        <begin position="76"/>
        <end position="103"/>
    </location>
</feature>
<organism evidence="2 3">
    <name type="scientific">Euplotes crassus</name>
    <dbReference type="NCBI Taxonomy" id="5936"/>
    <lineage>
        <taxon>Eukaryota</taxon>
        <taxon>Sar</taxon>
        <taxon>Alveolata</taxon>
        <taxon>Ciliophora</taxon>
        <taxon>Intramacronucleata</taxon>
        <taxon>Spirotrichea</taxon>
        <taxon>Hypotrichia</taxon>
        <taxon>Euplotida</taxon>
        <taxon>Euplotidae</taxon>
        <taxon>Moneuplotes</taxon>
    </lineage>
</organism>
<dbReference type="EMBL" id="CAMPGE010003181">
    <property type="protein sequence ID" value="CAI2362004.1"/>
    <property type="molecule type" value="Genomic_DNA"/>
</dbReference>
<reference evidence="2" key="1">
    <citation type="submission" date="2023-07" db="EMBL/GenBank/DDBJ databases">
        <authorList>
            <consortium name="AG Swart"/>
            <person name="Singh M."/>
            <person name="Singh A."/>
            <person name="Seah K."/>
            <person name="Emmerich C."/>
        </authorList>
    </citation>
    <scope>NUCLEOTIDE SEQUENCE</scope>
    <source>
        <strain evidence="2">DP1</strain>
    </source>
</reference>
<keyword evidence="1" id="KW-0175">Coiled coil</keyword>
<evidence type="ECO:0000313" key="3">
    <source>
        <dbReference type="Proteomes" id="UP001295684"/>
    </source>
</evidence>
<protein>
    <submittedName>
        <fullName evidence="2">Uncharacterized protein</fullName>
    </submittedName>
</protein>
<accession>A0AAD1U827</accession>
<keyword evidence="3" id="KW-1185">Reference proteome</keyword>
<comment type="caution">
    <text evidence="2">The sequence shown here is derived from an EMBL/GenBank/DDBJ whole genome shotgun (WGS) entry which is preliminary data.</text>
</comment>
<name>A0AAD1U827_EUPCR</name>
<dbReference type="AlphaFoldDB" id="A0AAD1U827"/>
<dbReference type="Proteomes" id="UP001295684">
    <property type="component" value="Unassembled WGS sequence"/>
</dbReference>
<evidence type="ECO:0000313" key="2">
    <source>
        <dbReference type="EMBL" id="CAI2362004.1"/>
    </source>
</evidence>